<keyword evidence="2" id="KW-1185">Reference proteome</keyword>
<gene>
    <name evidence="1" type="ORF">FHS57_002706</name>
</gene>
<sequence>MVNGYLLTVNRKMANLLIMSGHLQKQAADNK</sequence>
<accession>A0A7W5ZK96</accession>
<proteinExistence type="predicted"/>
<reference evidence="1 2" key="1">
    <citation type="submission" date="2020-08" db="EMBL/GenBank/DDBJ databases">
        <title>Genomic Encyclopedia of Type Strains, Phase IV (KMG-IV): sequencing the most valuable type-strain genomes for metagenomic binning, comparative biology and taxonomic classification.</title>
        <authorList>
            <person name="Goeker M."/>
        </authorList>
    </citation>
    <scope>NUCLEOTIDE SEQUENCE [LARGE SCALE GENOMIC DNA]</scope>
    <source>
        <strain evidence="1 2">DSM 17976</strain>
    </source>
</reference>
<dbReference type="AlphaFoldDB" id="A0A7W5ZK96"/>
<comment type="caution">
    <text evidence="1">The sequence shown here is derived from an EMBL/GenBank/DDBJ whole genome shotgun (WGS) entry which is preliminary data.</text>
</comment>
<dbReference type="EMBL" id="JACIBY010000005">
    <property type="protein sequence ID" value="MBB3838700.1"/>
    <property type="molecule type" value="Genomic_DNA"/>
</dbReference>
<name>A0A7W5ZK96_9BACT</name>
<dbReference type="Proteomes" id="UP000541352">
    <property type="component" value="Unassembled WGS sequence"/>
</dbReference>
<organism evidence="1 2">
    <name type="scientific">Runella defluvii</name>
    <dbReference type="NCBI Taxonomy" id="370973"/>
    <lineage>
        <taxon>Bacteria</taxon>
        <taxon>Pseudomonadati</taxon>
        <taxon>Bacteroidota</taxon>
        <taxon>Cytophagia</taxon>
        <taxon>Cytophagales</taxon>
        <taxon>Spirosomataceae</taxon>
        <taxon>Runella</taxon>
    </lineage>
</organism>
<evidence type="ECO:0000313" key="1">
    <source>
        <dbReference type="EMBL" id="MBB3838700.1"/>
    </source>
</evidence>
<evidence type="ECO:0000313" key="2">
    <source>
        <dbReference type="Proteomes" id="UP000541352"/>
    </source>
</evidence>
<protein>
    <submittedName>
        <fullName evidence="1">Uncharacterized protein</fullName>
    </submittedName>
</protein>